<accession>W7A7Y6</accession>
<feature type="compositionally biased region" description="Basic and acidic residues" evidence="1">
    <location>
        <begin position="379"/>
        <end position="398"/>
    </location>
</feature>
<gene>
    <name evidence="2" type="ORF">C922_04373</name>
</gene>
<feature type="region of interest" description="Disordered" evidence="1">
    <location>
        <begin position="749"/>
        <end position="794"/>
    </location>
</feature>
<feature type="compositionally biased region" description="Basic and acidic residues" evidence="1">
    <location>
        <begin position="571"/>
        <end position="587"/>
    </location>
</feature>
<feature type="region of interest" description="Disordered" evidence="1">
    <location>
        <begin position="472"/>
        <end position="509"/>
    </location>
</feature>
<protein>
    <submittedName>
        <fullName evidence="2">Uncharacterized protein</fullName>
    </submittedName>
</protein>
<dbReference type="VEuPathDB" id="PlasmoDB:C922_04373"/>
<dbReference type="EMBL" id="KI965481">
    <property type="protein sequence ID" value="EUD65244.1"/>
    <property type="molecule type" value="Genomic_DNA"/>
</dbReference>
<keyword evidence="3" id="KW-1185">Reference proteome</keyword>
<dbReference type="InterPro" id="IPR014848">
    <property type="entry name" value="Rgp1"/>
</dbReference>
<proteinExistence type="predicted"/>
<feature type="region of interest" description="Disordered" evidence="1">
    <location>
        <begin position="547"/>
        <end position="595"/>
    </location>
</feature>
<feature type="compositionally biased region" description="Basic and acidic residues" evidence="1">
    <location>
        <begin position="749"/>
        <end position="766"/>
    </location>
</feature>
<dbReference type="Proteomes" id="UP000030640">
    <property type="component" value="Unassembled WGS sequence"/>
</dbReference>
<dbReference type="RefSeq" id="XP_008818178.1">
    <property type="nucleotide sequence ID" value="XM_008819956.1"/>
</dbReference>
<evidence type="ECO:0000313" key="3">
    <source>
        <dbReference type="Proteomes" id="UP000030640"/>
    </source>
</evidence>
<dbReference type="GeneID" id="20039647"/>
<evidence type="ECO:0000313" key="2">
    <source>
        <dbReference type="EMBL" id="EUD65244.1"/>
    </source>
</evidence>
<sequence>MHFFFAANKPPPSASLEHVQEDHVTLTVCLDDAQTHSGDVFRASFELVGPKKYAGNVKLDYVVVYLYGVYLLNHEVVTACTNGPLRHKQENLNLPFYGTNENDEQRGLLFYSNPIILCTDVNFGTPSETTHYHLSCVLPPFLPPSYNGKVIKFKYCMYVQAVKRLYRNRTHFVTQRYELHFPLRLLSGRCVRSPILDLVLFPIKPSGSQAEVATDGDNEGDPPEYLYHDFRVQVDEGGTTQGGTTQGDPSPARPSKKNPPTRGRLERVPLNTPSIPTHLYNYVGKTPLDRLLCIYLLSSQRKEDSSLFLLSHIMPNYNYFHYMHLFLYVVHHCDYYTGELSLNGDALRIGSLRAFFSMLRSFGEYPIEAVPRGSTPDEPNQRHDTYTGEKTNPMEEHLSSPQCSLQNDDNDMHKAYFCNYPNFVFNEINYVPIHWYDNLVLHRPSSSPIELSDEEDVSNLYLGEISSECSSSFDGANMGEERTTEGCASSERMKSQTVEETSHQGERHNATLPQQRKEGFLLDKAYTTVDTIVKCMHEEDMFRRINTRKVKPQRLSPNGGGDSTDKVVVSPEKKLSGKDNQTEKSPNKDPSQNIYRINSGEKNICLITLMDGLDQQLTDTFPCGGIINVRLHFGDATIFTVHVDIRLKRVERVKIDPRLLTLQRNTLHDENEIPDEEGNTSVDSEGTYHHCISSCKLISERNISTLHCSVKNVSFVLGEDVVPSFSNDTVRVGYLLDFDFFCLPKRDAPNKGGETDRDETNKRDNLNEVNEQKGSNQSGTTNEPNGADPPGGTYSGSLSLNEFLDDNIYSLTFRIPIHITERAHGICPHDASSNSNPTCHAKGNTEEGGITSQLLLQNSHKFLYADRRQFVRTLKM</sequence>
<feature type="region of interest" description="Disordered" evidence="1">
    <location>
        <begin position="370"/>
        <end position="403"/>
    </location>
</feature>
<dbReference type="OrthoDB" id="1918at2759"/>
<name>W7A7Y6_9APIC</name>
<reference evidence="2 3" key="1">
    <citation type="submission" date="2013-02" db="EMBL/GenBank/DDBJ databases">
        <title>The Genome Sequence of Plasmodium inui San Antonio 1.</title>
        <authorList>
            <consortium name="The Broad Institute Genome Sequencing Platform"/>
            <consortium name="The Broad Institute Genome Sequencing Center for Infectious Disease"/>
            <person name="Neafsey D."/>
            <person name="Cheeseman I."/>
            <person name="Volkman S."/>
            <person name="Adams J."/>
            <person name="Walker B."/>
            <person name="Young S.K."/>
            <person name="Zeng Q."/>
            <person name="Gargeya S."/>
            <person name="Fitzgerald M."/>
            <person name="Haas B."/>
            <person name="Abouelleil A."/>
            <person name="Alvarado L."/>
            <person name="Arachchi H.M."/>
            <person name="Berlin A.M."/>
            <person name="Chapman S.B."/>
            <person name="Dewar J."/>
            <person name="Goldberg J."/>
            <person name="Griggs A."/>
            <person name="Gujja S."/>
            <person name="Hansen M."/>
            <person name="Howarth C."/>
            <person name="Imamovic A."/>
            <person name="Larimer J."/>
            <person name="McCowan C."/>
            <person name="Murphy C."/>
            <person name="Neiman D."/>
            <person name="Pearson M."/>
            <person name="Priest M."/>
            <person name="Roberts A."/>
            <person name="Saif S."/>
            <person name="Shea T."/>
            <person name="Sisk P."/>
            <person name="Sykes S."/>
            <person name="Wortman J."/>
            <person name="Nusbaum C."/>
            <person name="Birren B."/>
        </authorList>
    </citation>
    <scope>NUCLEOTIDE SEQUENCE [LARGE SCALE GENOMIC DNA]</scope>
    <source>
        <strain evidence="2 3">San Antonio 1</strain>
    </source>
</reference>
<evidence type="ECO:0000256" key="1">
    <source>
        <dbReference type="SAM" id="MobiDB-lite"/>
    </source>
</evidence>
<feature type="region of interest" description="Disordered" evidence="1">
    <location>
        <begin position="237"/>
        <end position="269"/>
    </location>
</feature>
<feature type="compositionally biased region" description="Polar residues" evidence="1">
    <location>
        <begin position="767"/>
        <end position="784"/>
    </location>
</feature>
<organism evidence="2 3">
    <name type="scientific">Plasmodium inui San Antonio 1</name>
    <dbReference type="NCBI Taxonomy" id="1237626"/>
    <lineage>
        <taxon>Eukaryota</taxon>
        <taxon>Sar</taxon>
        <taxon>Alveolata</taxon>
        <taxon>Apicomplexa</taxon>
        <taxon>Aconoidasida</taxon>
        <taxon>Haemosporida</taxon>
        <taxon>Plasmodiidae</taxon>
        <taxon>Plasmodium</taxon>
        <taxon>Plasmodium (Plasmodium)</taxon>
    </lineage>
</organism>
<feature type="compositionally biased region" description="Basic and acidic residues" evidence="1">
    <location>
        <begin position="500"/>
        <end position="509"/>
    </location>
</feature>
<dbReference type="AlphaFoldDB" id="W7A7Y6"/>
<dbReference type="PANTHER" id="PTHR12507">
    <property type="entry name" value="REDUCED GROWTH PHENOTYPE 1 RGP1, YEAST -RELATED"/>
    <property type="match status" value="1"/>
</dbReference>